<organism evidence="1 2">
    <name type="scientific">Strongylus vulgaris</name>
    <name type="common">Blood worm</name>
    <dbReference type="NCBI Taxonomy" id="40348"/>
    <lineage>
        <taxon>Eukaryota</taxon>
        <taxon>Metazoa</taxon>
        <taxon>Ecdysozoa</taxon>
        <taxon>Nematoda</taxon>
        <taxon>Chromadorea</taxon>
        <taxon>Rhabditida</taxon>
        <taxon>Rhabditina</taxon>
        <taxon>Rhabditomorpha</taxon>
        <taxon>Strongyloidea</taxon>
        <taxon>Strongylidae</taxon>
        <taxon>Strongylus</taxon>
    </lineage>
</organism>
<evidence type="ECO:0000313" key="2">
    <source>
        <dbReference type="Proteomes" id="UP000270094"/>
    </source>
</evidence>
<dbReference type="EMBL" id="UYYB01104426">
    <property type="protein sequence ID" value="VDM79235.1"/>
    <property type="molecule type" value="Genomic_DNA"/>
</dbReference>
<dbReference type="AlphaFoldDB" id="A0A3P7L926"/>
<name>A0A3P7L926_STRVU</name>
<reference evidence="1 2" key="1">
    <citation type="submission" date="2018-11" db="EMBL/GenBank/DDBJ databases">
        <authorList>
            <consortium name="Pathogen Informatics"/>
        </authorList>
    </citation>
    <scope>NUCLEOTIDE SEQUENCE [LARGE SCALE GENOMIC DNA]</scope>
</reference>
<sequence>MIPLDLNTAFPVVHTGDEVVILTYPNYATAMVQNIEFMSPPMQGGFLHVMTIIDPSTKPFAIFLTYNLPSIGYNRLLVPEMLQGLSGRASYFDNSTAIIKQDSYRSQYVILVFRTNGPVSVGNQNQGNFVARQVMAGSDFMGGCADVQCFLTTTNLGKELGQPLAGSIFHVTTKRTMFNTVEITAGNLTQASATVAGQIFIAFVAYLLI</sequence>
<protein>
    <submittedName>
        <fullName evidence="1">Uncharacterized protein</fullName>
    </submittedName>
</protein>
<dbReference type="OrthoDB" id="5805447at2759"/>
<keyword evidence="2" id="KW-1185">Reference proteome</keyword>
<evidence type="ECO:0000313" key="1">
    <source>
        <dbReference type="EMBL" id="VDM79235.1"/>
    </source>
</evidence>
<dbReference type="Proteomes" id="UP000270094">
    <property type="component" value="Unassembled WGS sequence"/>
</dbReference>
<proteinExistence type="predicted"/>
<accession>A0A3P7L926</accession>
<gene>
    <name evidence="1" type="ORF">SVUK_LOCUS14233</name>
</gene>